<dbReference type="Pfam" id="PF14715">
    <property type="entry name" value="FixP_N"/>
    <property type="match status" value="1"/>
</dbReference>
<evidence type="ECO:0000256" key="4">
    <source>
        <dbReference type="ARBA" id="ARBA00022448"/>
    </source>
</evidence>
<keyword evidence="23" id="KW-1185">Reference proteome</keyword>
<evidence type="ECO:0000256" key="5">
    <source>
        <dbReference type="ARBA" id="ARBA00022475"/>
    </source>
</evidence>
<evidence type="ECO:0000256" key="10">
    <source>
        <dbReference type="ARBA" id="ARBA00022723"/>
    </source>
</evidence>
<keyword evidence="6 19" id="KW-0997">Cell inner membrane</keyword>
<dbReference type="InterPro" id="IPR008168">
    <property type="entry name" value="Cyt_C_IC"/>
</dbReference>
<comment type="subcellular location">
    <subcellularLocation>
        <location evidence="1 19">Cell inner membrane</location>
    </subcellularLocation>
</comment>
<comment type="function">
    <text evidence="19">C-type cytochrome. Part of the cbb3-type cytochrome c oxidase complex.</text>
</comment>
<accession>A0ABY0C1W1</accession>
<keyword evidence="12 19" id="KW-0375">Hydrogen ion transport</keyword>
<name>A0ABY0C1W1_9GAMM</name>
<feature type="transmembrane region" description="Helical" evidence="20">
    <location>
        <begin position="57"/>
        <end position="76"/>
    </location>
</feature>
<keyword evidence="10 19" id="KW-0479">Metal-binding</keyword>
<dbReference type="InterPro" id="IPR004678">
    <property type="entry name" value="Cyt_c_oxidase_cbb3_su3"/>
</dbReference>
<evidence type="ECO:0000256" key="19">
    <source>
        <dbReference type="PIRNR" id="PIRNR000006"/>
    </source>
</evidence>
<feature type="domain" description="Cytochrome c" evidence="21">
    <location>
        <begin position="148"/>
        <end position="227"/>
    </location>
</feature>
<dbReference type="InterPro" id="IPR009056">
    <property type="entry name" value="Cyt_c-like_dom"/>
</dbReference>
<evidence type="ECO:0000256" key="16">
    <source>
        <dbReference type="ARBA" id="ARBA00023004"/>
    </source>
</evidence>
<keyword evidence="11" id="KW-0677">Repeat</keyword>
<dbReference type="Gene3D" id="1.10.760.10">
    <property type="entry name" value="Cytochrome c-like domain"/>
    <property type="match status" value="2"/>
</dbReference>
<dbReference type="InterPro" id="IPR036909">
    <property type="entry name" value="Cyt_c-like_dom_sf"/>
</dbReference>
<comment type="pathway">
    <text evidence="2 19">Energy metabolism; oxidative phosphorylation.</text>
</comment>
<evidence type="ECO:0000256" key="1">
    <source>
        <dbReference type="ARBA" id="ARBA00004533"/>
    </source>
</evidence>
<comment type="cofactor">
    <cofactor evidence="19">
        <name>heme c</name>
        <dbReference type="ChEBI" id="CHEBI:61717"/>
    </cofactor>
    <text evidence="19">Binds 2 heme C groups per subunit.</text>
</comment>
<evidence type="ECO:0000256" key="8">
    <source>
        <dbReference type="ARBA" id="ARBA00022660"/>
    </source>
</evidence>
<evidence type="ECO:0000256" key="17">
    <source>
        <dbReference type="ARBA" id="ARBA00023065"/>
    </source>
</evidence>
<dbReference type="NCBIfam" id="TIGR00782">
    <property type="entry name" value="ccoP"/>
    <property type="match status" value="1"/>
</dbReference>
<keyword evidence="16 19" id="KW-0408">Iron</keyword>
<dbReference type="EMBL" id="PIPN01000001">
    <property type="protein sequence ID" value="RUO31773.1"/>
    <property type="molecule type" value="Genomic_DNA"/>
</dbReference>
<gene>
    <name evidence="22" type="primary">ccoP</name>
    <name evidence="22" type="ORF">CWE12_01870</name>
</gene>
<feature type="transmembrane region" description="Helical" evidence="20">
    <location>
        <begin position="7"/>
        <end position="26"/>
    </location>
</feature>
<dbReference type="PROSITE" id="PS51007">
    <property type="entry name" value="CYTC"/>
    <property type="match status" value="2"/>
</dbReference>
<dbReference type="Pfam" id="PF13442">
    <property type="entry name" value="Cytochrome_CBB3"/>
    <property type="match status" value="2"/>
</dbReference>
<evidence type="ECO:0000256" key="3">
    <source>
        <dbReference type="ARBA" id="ARBA00006113"/>
    </source>
</evidence>
<dbReference type="PANTHER" id="PTHR33751:SF1">
    <property type="entry name" value="CBB3-TYPE CYTOCHROME C OXIDASE SUBUNIT FIXP"/>
    <property type="match status" value="1"/>
</dbReference>
<evidence type="ECO:0000256" key="2">
    <source>
        <dbReference type="ARBA" id="ARBA00004673"/>
    </source>
</evidence>
<feature type="domain" description="Cytochrome c" evidence="21">
    <location>
        <begin position="234"/>
        <end position="314"/>
    </location>
</feature>
<evidence type="ECO:0000256" key="20">
    <source>
        <dbReference type="SAM" id="Phobius"/>
    </source>
</evidence>
<comment type="caution">
    <text evidence="22">The sequence shown here is derived from an EMBL/GenBank/DDBJ whole genome shotgun (WGS) entry which is preliminary data.</text>
</comment>
<evidence type="ECO:0000256" key="12">
    <source>
        <dbReference type="ARBA" id="ARBA00022781"/>
    </source>
</evidence>
<evidence type="ECO:0000256" key="15">
    <source>
        <dbReference type="ARBA" id="ARBA00023002"/>
    </source>
</evidence>
<dbReference type="InterPro" id="IPR050597">
    <property type="entry name" value="Cytochrome_c_Oxidase_Subunit"/>
</dbReference>
<dbReference type="SUPFAM" id="SSF46626">
    <property type="entry name" value="Cytochrome c"/>
    <property type="match status" value="2"/>
</dbReference>
<dbReference type="InterPro" id="IPR038414">
    <property type="entry name" value="CcoP_N_sf"/>
</dbReference>
<evidence type="ECO:0000259" key="21">
    <source>
        <dbReference type="PROSITE" id="PS51007"/>
    </source>
</evidence>
<proteinExistence type="inferred from homology"/>
<organism evidence="22 23">
    <name type="scientific">Aliidiomarina sedimenti</name>
    <dbReference type="NCBI Taxonomy" id="1933879"/>
    <lineage>
        <taxon>Bacteria</taxon>
        <taxon>Pseudomonadati</taxon>
        <taxon>Pseudomonadota</taxon>
        <taxon>Gammaproteobacteria</taxon>
        <taxon>Alteromonadales</taxon>
        <taxon>Idiomarinaceae</taxon>
        <taxon>Aliidiomarina</taxon>
    </lineage>
</organism>
<evidence type="ECO:0000256" key="11">
    <source>
        <dbReference type="ARBA" id="ARBA00022737"/>
    </source>
</evidence>
<evidence type="ECO:0000256" key="14">
    <source>
        <dbReference type="ARBA" id="ARBA00022989"/>
    </source>
</evidence>
<dbReference type="PANTHER" id="PTHR33751">
    <property type="entry name" value="CBB3-TYPE CYTOCHROME C OXIDASE SUBUNIT FIXP"/>
    <property type="match status" value="1"/>
</dbReference>
<keyword evidence="5 19" id="KW-1003">Cell membrane</keyword>
<keyword evidence="13 19" id="KW-0249">Electron transport</keyword>
<keyword evidence="7 19" id="KW-0349">Heme</keyword>
<dbReference type="PIRSF" id="PIRSF000006">
    <property type="entry name" value="Cbb3-Cox_fixP"/>
    <property type="match status" value="1"/>
</dbReference>
<keyword evidence="18 19" id="KW-0472">Membrane</keyword>
<keyword evidence="17 19" id="KW-0406">Ion transport</keyword>
<evidence type="ECO:0000256" key="7">
    <source>
        <dbReference type="ARBA" id="ARBA00022617"/>
    </source>
</evidence>
<evidence type="ECO:0000313" key="23">
    <source>
        <dbReference type="Proteomes" id="UP000287410"/>
    </source>
</evidence>
<keyword evidence="8 19" id="KW-0679">Respiratory chain</keyword>
<evidence type="ECO:0000256" key="18">
    <source>
        <dbReference type="ARBA" id="ARBA00023136"/>
    </source>
</evidence>
<comment type="similarity">
    <text evidence="3 19">Belongs to the CcoP / FixP family.</text>
</comment>
<reference evidence="22 23" key="1">
    <citation type="journal article" date="2018" name="Front. Microbiol.">
        <title>Genome-Based Analysis Reveals the Taxonomy and Diversity of the Family Idiomarinaceae.</title>
        <authorList>
            <person name="Liu Y."/>
            <person name="Lai Q."/>
            <person name="Shao Z."/>
        </authorList>
    </citation>
    <scope>NUCLEOTIDE SEQUENCE [LARGE SCALE GENOMIC DNA]</scope>
    <source>
        <strain evidence="22 23">GBSy1</strain>
    </source>
</reference>
<dbReference type="PRINTS" id="PR00605">
    <property type="entry name" value="CYTCHROMECIC"/>
</dbReference>
<evidence type="ECO:0000313" key="22">
    <source>
        <dbReference type="EMBL" id="RUO31773.1"/>
    </source>
</evidence>
<evidence type="ECO:0000256" key="6">
    <source>
        <dbReference type="ARBA" id="ARBA00022519"/>
    </source>
</evidence>
<keyword evidence="4 19" id="KW-0813">Transport</keyword>
<evidence type="ECO:0000256" key="9">
    <source>
        <dbReference type="ARBA" id="ARBA00022692"/>
    </source>
</evidence>
<dbReference type="Proteomes" id="UP000287410">
    <property type="component" value="Unassembled WGS sequence"/>
</dbReference>
<dbReference type="Gene3D" id="6.10.280.130">
    <property type="match status" value="1"/>
</dbReference>
<evidence type="ECO:0000256" key="13">
    <source>
        <dbReference type="ARBA" id="ARBA00022982"/>
    </source>
</evidence>
<keyword evidence="15 19" id="KW-0560">Oxidoreductase</keyword>
<keyword evidence="9 20" id="KW-0812">Transmembrane</keyword>
<dbReference type="RefSeq" id="WP_126787938.1">
    <property type="nucleotide sequence ID" value="NZ_PIPN01000001.1"/>
</dbReference>
<protein>
    <recommendedName>
        <fullName evidence="19">Cbb3-type cytochrome c oxidase subunit</fullName>
    </recommendedName>
</protein>
<sequence length="315" mass="34938">MSSFWSGWIIVLTIGHLIALIVLLRWNMKNYTDVAEGDNMGHEFDGISELNNPLPKWWTYLFWICLGWAFLYLALYPGLGNFQGLLGWSSSNQDVRSLEESEQARLQAIEDGQIVQYDRERARAEDVYGPIFAQYASMSIEDIADDSEALRIGQRLFLQNCAQCHGSDARGGIGFPNLTDGVFNWGHNPADIKTTIMGGREAAMPAFGEQLGEQGIREMAAYVLSLSGRNVDRELARAGETQFAVCAACHGMDGKGTPAMGAPDLTNNVWLYGGSQRAVEETLRHGRNGVMPRWDSILGEDKVQILSGYIYSLNN</sequence>
<dbReference type="InterPro" id="IPR032858">
    <property type="entry name" value="CcoP_N"/>
</dbReference>
<comment type="subunit">
    <text evidence="19">Component of the cbb3-type cytochrome c oxidase.</text>
</comment>
<keyword evidence="14 20" id="KW-1133">Transmembrane helix</keyword>